<accession>A0A845PZN0</accession>
<keyword evidence="1" id="KW-1133">Transmembrane helix</keyword>
<name>A0A845PZN0_9FLAO</name>
<evidence type="ECO:0000256" key="1">
    <source>
        <dbReference type="SAM" id="Phobius"/>
    </source>
</evidence>
<evidence type="ECO:0000313" key="3">
    <source>
        <dbReference type="Proteomes" id="UP000553459"/>
    </source>
</evidence>
<gene>
    <name evidence="2" type="ORF">GNY06_13065</name>
</gene>
<evidence type="ECO:0000313" key="2">
    <source>
        <dbReference type="EMBL" id="NAW52266.1"/>
    </source>
</evidence>
<keyword evidence="3" id="KW-1185">Reference proteome</keyword>
<reference evidence="2 3" key="1">
    <citation type="submission" date="2019-11" db="EMBL/GenBank/DDBJ databases">
        <title>Characterization of Elizabethkingia argenteiflava sp. nov., isolated from inner surface of Soybean Pods.</title>
        <authorList>
            <person name="Mo S."/>
        </authorList>
    </citation>
    <scope>NUCLEOTIDE SEQUENCE [LARGE SCALE GENOMIC DNA]</scope>
    <source>
        <strain evidence="2 3">YB22</strain>
    </source>
</reference>
<feature type="transmembrane region" description="Helical" evidence="1">
    <location>
        <begin position="44"/>
        <end position="65"/>
    </location>
</feature>
<comment type="caution">
    <text evidence="2">The sequence shown here is derived from an EMBL/GenBank/DDBJ whole genome shotgun (WGS) entry which is preliminary data.</text>
</comment>
<keyword evidence="1" id="KW-0812">Transmembrane</keyword>
<dbReference type="AlphaFoldDB" id="A0A845PZN0"/>
<dbReference type="EMBL" id="JAAABJ010000685">
    <property type="protein sequence ID" value="NAW52266.1"/>
    <property type="molecule type" value="Genomic_DNA"/>
</dbReference>
<organism evidence="2 3">
    <name type="scientific">Elizabethkingia argenteiflava</name>
    <dbReference type="NCBI Taxonomy" id="2681556"/>
    <lineage>
        <taxon>Bacteria</taxon>
        <taxon>Pseudomonadati</taxon>
        <taxon>Bacteroidota</taxon>
        <taxon>Flavobacteriia</taxon>
        <taxon>Flavobacteriales</taxon>
        <taxon>Weeksellaceae</taxon>
        <taxon>Elizabethkingia</taxon>
    </lineage>
</organism>
<dbReference type="Proteomes" id="UP000553459">
    <property type="component" value="Unassembled WGS sequence"/>
</dbReference>
<dbReference type="RefSeq" id="WP_166520512.1">
    <property type="nucleotide sequence ID" value="NZ_JAAABJ010000685.1"/>
</dbReference>
<sequence length="108" mass="12162">MNPKDPLNDIFKQLENCISTDLSSKEKVWTLLEDELSHSRKLSLMRNLIIAILVTLLAIGTYVLFKTNEKNALATVKTSERPSSPPSGIVHNNTETFIIHSSKKKEIL</sequence>
<proteinExistence type="predicted"/>
<keyword evidence="1" id="KW-0472">Membrane</keyword>
<protein>
    <submittedName>
        <fullName evidence="2">Uncharacterized protein</fullName>
    </submittedName>
</protein>